<dbReference type="InterPro" id="IPR038720">
    <property type="entry name" value="YprB_RNase_H-like_dom"/>
</dbReference>
<evidence type="ECO:0000259" key="1">
    <source>
        <dbReference type="Pfam" id="PF13482"/>
    </source>
</evidence>
<dbReference type="EMBL" id="CP003326">
    <property type="protein sequence ID" value="AFS77951.1"/>
    <property type="molecule type" value="Genomic_DNA"/>
</dbReference>
<dbReference type="GO" id="GO:0003676">
    <property type="term" value="F:nucleic acid binding"/>
    <property type="evidence" value="ECO:0007669"/>
    <property type="project" value="InterPro"/>
</dbReference>
<dbReference type="SUPFAM" id="SSF53098">
    <property type="entry name" value="Ribonuclease H-like"/>
    <property type="match status" value="1"/>
</dbReference>
<gene>
    <name evidence="2" type="ordered locus">Curi_c09350</name>
</gene>
<accession>K0B010</accession>
<dbReference type="PANTHER" id="PTHR38462">
    <property type="entry name" value="EXONUCLEASE-LIKE PROTEIN"/>
    <property type="match status" value="1"/>
</dbReference>
<dbReference type="KEGG" id="cad:Curi_c09350"/>
<evidence type="ECO:0000313" key="3">
    <source>
        <dbReference type="Proteomes" id="UP000006094"/>
    </source>
</evidence>
<dbReference type="Proteomes" id="UP000006094">
    <property type="component" value="Chromosome"/>
</dbReference>
<protein>
    <submittedName>
        <fullName evidence="2">Exonuclease-like protein</fullName>
    </submittedName>
</protein>
<reference evidence="2 3" key="1">
    <citation type="journal article" date="2012" name="PLoS ONE">
        <title>The purine-utilizing bacterium Clostridium acidurici 9a: a genome-guided metabolic reconsideration.</title>
        <authorList>
            <person name="Hartwich K."/>
            <person name="Poehlein A."/>
            <person name="Daniel R."/>
        </authorList>
    </citation>
    <scope>NUCLEOTIDE SEQUENCE [LARGE SCALE GENOMIC DNA]</scope>
    <source>
        <strain evidence="3">ATCC 7906 / DSM 604 / BCRC 14475 / CIP 104303 / KCTC 5404 / NCIMB 10678 / 9a</strain>
    </source>
</reference>
<dbReference type="Pfam" id="PF13482">
    <property type="entry name" value="RNase_H_2"/>
    <property type="match status" value="1"/>
</dbReference>
<dbReference type="InterPro" id="IPR012337">
    <property type="entry name" value="RNaseH-like_sf"/>
</dbReference>
<sequence length="333" mass="38718">MKIFKNDLRNDIYIPNDLKDTLGDTNFCFLDIETTGLSSRYNHIILIGMLCVENHNVYITQLFAESTSEEKELLVSLTELLNNFEHIITYNGSTFDIPFIKNRLTYHNIDSNISMINHLDILKLVRKNKTMLGLSDCKLKTVEKSLGIFRKDTISGKESVELYKVYTTSKNPSIRKTILNHNYDDIFYLPKLLTIYDIIDAKNNLELELSFKEVIVDLSIRKDSFIFKDRLLYIEGKTKLVNLPPQLYYEDFFTLDWNVPNGAFNLNIQYKTGRLSTGEECLYIDLSDTNISLKNINNMKYNIPSNIFLIRINGEIIYDNISYLVREIVFSLG</sequence>
<dbReference type="eggNOG" id="COG3359">
    <property type="taxonomic scope" value="Bacteria"/>
</dbReference>
<dbReference type="STRING" id="1128398.Curi_c09350"/>
<dbReference type="InterPro" id="IPR036397">
    <property type="entry name" value="RNaseH_sf"/>
</dbReference>
<feature type="domain" description="YprB ribonuclease H-like" evidence="1">
    <location>
        <begin position="28"/>
        <end position="193"/>
    </location>
</feature>
<organism evidence="2 3">
    <name type="scientific">Gottschalkia acidurici (strain ATCC 7906 / DSM 604 / BCRC 14475 / CIP 104303 / KCTC 5404 / NCIMB 10678 / 9a)</name>
    <name type="common">Clostridium acidurici</name>
    <dbReference type="NCBI Taxonomy" id="1128398"/>
    <lineage>
        <taxon>Bacteria</taxon>
        <taxon>Bacillati</taxon>
        <taxon>Bacillota</taxon>
        <taxon>Tissierellia</taxon>
        <taxon>Tissierellales</taxon>
        <taxon>Gottschalkiaceae</taxon>
        <taxon>Gottschalkia</taxon>
    </lineage>
</organism>
<name>K0B010_GOTA9</name>
<keyword evidence="2" id="KW-0540">Nuclease</keyword>
<dbReference type="AlphaFoldDB" id="K0B010"/>
<dbReference type="HOGENOM" id="CLU_047529_1_0_9"/>
<keyword evidence="2" id="KW-0269">Exonuclease</keyword>
<keyword evidence="2" id="KW-0378">Hydrolase</keyword>
<evidence type="ECO:0000313" key="2">
    <source>
        <dbReference type="EMBL" id="AFS77951.1"/>
    </source>
</evidence>
<dbReference type="PANTHER" id="PTHR38462:SF1">
    <property type="entry name" value="YPRB RIBONUCLEASE H-LIKE DOMAIN-CONTAINING PROTEIN"/>
    <property type="match status" value="1"/>
</dbReference>
<keyword evidence="3" id="KW-1185">Reference proteome</keyword>
<dbReference type="GO" id="GO:0004527">
    <property type="term" value="F:exonuclease activity"/>
    <property type="evidence" value="ECO:0007669"/>
    <property type="project" value="UniProtKB-KW"/>
</dbReference>
<dbReference type="Gene3D" id="3.30.420.10">
    <property type="entry name" value="Ribonuclease H-like superfamily/Ribonuclease H"/>
    <property type="match status" value="1"/>
</dbReference>
<proteinExistence type="predicted"/>
<dbReference type="RefSeq" id="WP_014967088.1">
    <property type="nucleotide sequence ID" value="NC_018664.1"/>
</dbReference>